<dbReference type="GO" id="GO:0005737">
    <property type="term" value="C:cytoplasm"/>
    <property type="evidence" value="ECO:0007669"/>
    <property type="project" value="TreeGrafter"/>
</dbReference>
<keyword evidence="6" id="KW-1185">Reference proteome</keyword>
<dbReference type="SUPFAM" id="SSF56801">
    <property type="entry name" value="Acetyl-CoA synthetase-like"/>
    <property type="match status" value="1"/>
</dbReference>
<dbReference type="InterPro" id="IPR020845">
    <property type="entry name" value="AMP-binding_CS"/>
</dbReference>
<evidence type="ECO:0000313" key="5">
    <source>
        <dbReference type="EMBL" id="GIZ45634.1"/>
    </source>
</evidence>
<dbReference type="GO" id="GO:0043041">
    <property type="term" value="P:amino acid activation for nonribosomal peptide biosynthetic process"/>
    <property type="evidence" value="ECO:0007669"/>
    <property type="project" value="TreeGrafter"/>
</dbReference>
<dbReference type="InterPro" id="IPR000873">
    <property type="entry name" value="AMP-dep_synth/lig_dom"/>
</dbReference>
<feature type="domain" description="AMP-dependent synthetase/ligase" evidence="4">
    <location>
        <begin position="54"/>
        <end position="412"/>
    </location>
</feature>
<dbReference type="AlphaFoldDB" id="A0A9P3CMP4"/>
<dbReference type="PROSITE" id="PS00455">
    <property type="entry name" value="AMP_BINDING"/>
    <property type="match status" value="1"/>
</dbReference>
<dbReference type="Gene3D" id="3.30.300.30">
    <property type="match status" value="1"/>
</dbReference>
<dbReference type="GeneID" id="68294367"/>
<dbReference type="EMBL" id="BOLY01000005">
    <property type="protein sequence ID" value="GIZ45634.1"/>
    <property type="molecule type" value="Genomic_DNA"/>
</dbReference>
<sequence length="599" mass="66658">MAPLMDCEPGWQQHRVDLTQIDMNTERCSFESSPCHVDSTGLELVSDTLPGLLTRQAGLTPHALAIDSYEGKWTYLQLKEEMLSLQMYLQNHGVASDARVGILLPLSARAVMAILAIMNIGAAVVPVDLHHPPARQMTIFHESNVELVVSDRRESALKKFRQEYSVIDLSDLTAGDQEGRGPTDTRTGPLSRNSSITLARPQADAYIAFTSGSTGVPKGIVQSHAAIITMCKAMVSPLEVQASSRIAHIAPYVFDVAMMEIALSFGTGAALCIMSKRDLIMPEPGELEENLNRFKITHFTLSPTMLRSIKVDSVPTMRMLSVMGEPLDRRALKLWSASRKTQLRQMWGCTEGTILQSITPPIQSHDEPQNIGSSLDHVCRLWITDPEDVDVLRQDGEAGELVVESRALASRYINRPDQTERCFLAKVAWKEPFSDARYYRTGDLAYKQSDGTVTFLGRQDGQMNMHGERIELGEIDYHIEQLSLLQGRGDCFAEFEPLSQTVIGFVCGHAREPSVSDKPLTPKVWEDAAVSRGVLGESMLRLIEEGDLAPHMVPMWWIPLAARPLTISHKTDRARLRIMIGELSPEQWAMYRVVPEDTV</sequence>
<dbReference type="Pfam" id="PF00501">
    <property type="entry name" value="AMP-binding"/>
    <property type="match status" value="1"/>
</dbReference>
<dbReference type="GO" id="GO:0044550">
    <property type="term" value="P:secondary metabolite biosynthetic process"/>
    <property type="evidence" value="ECO:0007669"/>
    <property type="project" value="TreeGrafter"/>
</dbReference>
<keyword evidence="2" id="KW-0597">Phosphoprotein</keyword>
<evidence type="ECO:0000256" key="2">
    <source>
        <dbReference type="ARBA" id="ARBA00022553"/>
    </source>
</evidence>
<dbReference type="InterPro" id="IPR045851">
    <property type="entry name" value="AMP-bd_C_sf"/>
</dbReference>
<feature type="region of interest" description="Disordered" evidence="3">
    <location>
        <begin position="173"/>
        <end position="193"/>
    </location>
</feature>
<accession>A0A9P3CMP4</accession>
<dbReference type="OrthoDB" id="3648641at2759"/>
<protein>
    <recommendedName>
        <fullName evidence="4">AMP-dependent synthetase/ligase domain-containing protein</fullName>
    </recommendedName>
</protein>
<dbReference type="RefSeq" id="XP_044660121.1">
    <property type="nucleotide sequence ID" value="XM_044804186.1"/>
</dbReference>
<evidence type="ECO:0000256" key="3">
    <source>
        <dbReference type="SAM" id="MobiDB-lite"/>
    </source>
</evidence>
<evidence type="ECO:0000259" key="4">
    <source>
        <dbReference type="Pfam" id="PF00501"/>
    </source>
</evidence>
<proteinExistence type="predicted"/>
<dbReference type="Gene3D" id="3.40.50.12780">
    <property type="entry name" value="N-terminal domain of ligase-like"/>
    <property type="match status" value="1"/>
</dbReference>
<evidence type="ECO:0000313" key="6">
    <source>
        <dbReference type="Proteomes" id="UP000825890"/>
    </source>
</evidence>
<name>A0A9P3CMP4_9PEZI</name>
<feature type="compositionally biased region" description="Polar residues" evidence="3">
    <location>
        <begin position="184"/>
        <end position="193"/>
    </location>
</feature>
<reference evidence="5 6" key="1">
    <citation type="submission" date="2021-01" db="EMBL/GenBank/DDBJ databases">
        <title>Cercospora kikuchii MAFF 305040 whole genome shotgun sequence.</title>
        <authorList>
            <person name="Kashiwa T."/>
            <person name="Suzuki T."/>
        </authorList>
    </citation>
    <scope>NUCLEOTIDE SEQUENCE [LARGE SCALE GENOMIC DNA]</scope>
    <source>
        <strain evidence="5 6">MAFF 305040</strain>
    </source>
</reference>
<dbReference type="PANTHER" id="PTHR45527">
    <property type="entry name" value="NONRIBOSOMAL PEPTIDE SYNTHETASE"/>
    <property type="match status" value="1"/>
</dbReference>
<evidence type="ECO:0000256" key="1">
    <source>
        <dbReference type="ARBA" id="ARBA00022450"/>
    </source>
</evidence>
<organism evidence="5 6">
    <name type="scientific">Cercospora kikuchii</name>
    <dbReference type="NCBI Taxonomy" id="84275"/>
    <lineage>
        <taxon>Eukaryota</taxon>
        <taxon>Fungi</taxon>
        <taxon>Dikarya</taxon>
        <taxon>Ascomycota</taxon>
        <taxon>Pezizomycotina</taxon>
        <taxon>Dothideomycetes</taxon>
        <taxon>Dothideomycetidae</taxon>
        <taxon>Mycosphaerellales</taxon>
        <taxon>Mycosphaerellaceae</taxon>
        <taxon>Cercospora</taxon>
    </lineage>
</organism>
<comment type="caution">
    <text evidence="5">The sequence shown here is derived from an EMBL/GenBank/DDBJ whole genome shotgun (WGS) entry which is preliminary data.</text>
</comment>
<gene>
    <name evidence="5" type="ORF">CKM354_000879200</name>
</gene>
<dbReference type="Proteomes" id="UP000825890">
    <property type="component" value="Unassembled WGS sequence"/>
</dbReference>
<keyword evidence="1" id="KW-0596">Phosphopantetheine</keyword>
<dbReference type="PANTHER" id="PTHR45527:SF1">
    <property type="entry name" value="FATTY ACID SYNTHASE"/>
    <property type="match status" value="1"/>
</dbReference>
<dbReference type="GO" id="GO:0031177">
    <property type="term" value="F:phosphopantetheine binding"/>
    <property type="evidence" value="ECO:0007669"/>
    <property type="project" value="TreeGrafter"/>
</dbReference>
<dbReference type="InterPro" id="IPR042099">
    <property type="entry name" value="ANL_N_sf"/>
</dbReference>